<evidence type="ECO:0000313" key="2">
    <source>
        <dbReference type="Proteomes" id="UP000516361"/>
    </source>
</evidence>
<sequence length="175" mass="20341">MGRFEISEKDLSVIEKQLNRKIINDIKVVKRCSYGYPQVIKNYPLKDKKPFPTLHWLSCPFLIEQVSKIEEVHSIKLFEKELMEDKTLQEKMDKAHNQEIKERLEILENEITSLPENMQKKLKTVGIGGIQNFKTIKCLHLHLASYLGGIDNPIGKKVWDSLNEKECSNCICGRE</sequence>
<gene>
    <name evidence="1" type="ORF">OSSY52_07090</name>
</gene>
<dbReference type="Pfam" id="PF04417">
    <property type="entry name" value="DUF501"/>
    <property type="match status" value="1"/>
</dbReference>
<dbReference type="PANTHER" id="PTHR37163">
    <property type="entry name" value="CONSERVED PROTEIN"/>
    <property type="match status" value="1"/>
</dbReference>
<dbReference type="AlphaFoldDB" id="A0A7G1G2N4"/>
<dbReference type="EMBL" id="AP018712">
    <property type="protein sequence ID" value="BBE30568.1"/>
    <property type="molecule type" value="Genomic_DNA"/>
</dbReference>
<dbReference type="InterPro" id="IPR007511">
    <property type="entry name" value="DUF501"/>
</dbReference>
<reference evidence="1 2" key="1">
    <citation type="submission" date="2018-06" db="EMBL/GenBank/DDBJ databases">
        <title>Genome sequencing of Oceanotoga sp. sy52.</title>
        <authorList>
            <person name="Mori K."/>
        </authorList>
    </citation>
    <scope>NUCLEOTIDE SEQUENCE [LARGE SCALE GENOMIC DNA]</scope>
    <source>
        <strain evidence="2">sy52</strain>
    </source>
</reference>
<dbReference type="KEGG" id="ocy:OSSY52_07090"/>
<proteinExistence type="predicted"/>
<evidence type="ECO:0000313" key="1">
    <source>
        <dbReference type="EMBL" id="BBE30568.1"/>
    </source>
</evidence>
<dbReference type="PANTHER" id="PTHR37163:SF1">
    <property type="entry name" value="DUF501 DOMAIN-CONTAINING PROTEIN"/>
    <property type="match status" value="1"/>
</dbReference>
<dbReference type="InParanoid" id="A0A7G1G2N4"/>
<name>A0A7G1G2N4_9BACT</name>
<keyword evidence="2" id="KW-1185">Reference proteome</keyword>
<protein>
    <recommendedName>
        <fullName evidence="3">DUF501 domain-containing protein</fullName>
    </recommendedName>
</protein>
<evidence type="ECO:0008006" key="3">
    <source>
        <dbReference type="Google" id="ProtNLM"/>
    </source>
</evidence>
<accession>A0A7G1G2N4</accession>
<dbReference type="RefSeq" id="WP_190615650.1">
    <property type="nucleotide sequence ID" value="NZ_AP018712.1"/>
</dbReference>
<dbReference type="Proteomes" id="UP000516361">
    <property type="component" value="Chromosome"/>
</dbReference>
<organism evidence="1 2">
    <name type="scientific">Tepiditoga spiralis</name>
    <dbReference type="NCBI Taxonomy" id="2108365"/>
    <lineage>
        <taxon>Bacteria</taxon>
        <taxon>Thermotogati</taxon>
        <taxon>Thermotogota</taxon>
        <taxon>Thermotogae</taxon>
        <taxon>Petrotogales</taxon>
        <taxon>Petrotogaceae</taxon>
        <taxon>Tepiditoga</taxon>
    </lineage>
</organism>